<keyword evidence="7" id="KW-1185">Reference proteome</keyword>
<accession>A0ABY8PCM6</accession>
<protein>
    <submittedName>
        <fullName evidence="6">Type IV secretion system protein</fullName>
    </submittedName>
</protein>
<dbReference type="InterPro" id="IPR007688">
    <property type="entry name" value="Conjugal_tfr_TrbL/VirB6"/>
</dbReference>
<feature type="transmembrane region" description="Helical" evidence="5">
    <location>
        <begin position="153"/>
        <end position="176"/>
    </location>
</feature>
<feature type="transmembrane region" description="Helical" evidence="5">
    <location>
        <begin position="248"/>
        <end position="265"/>
    </location>
</feature>
<keyword evidence="4 5" id="KW-0472">Membrane</keyword>
<feature type="transmembrane region" description="Helical" evidence="5">
    <location>
        <begin position="183"/>
        <end position="204"/>
    </location>
</feature>
<reference evidence="6 7" key="1">
    <citation type="journal article" date="2012" name="Appl. Soil Ecol.">
        <title>Isolation and characterization of new plant growth-promoting bacterial endophytes.</title>
        <authorList>
            <person name="Rashid S."/>
            <person name="Charles T.C."/>
            <person name="Glick B.R."/>
        </authorList>
    </citation>
    <scope>NUCLEOTIDE SEQUENCE [LARGE SCALE GENOMIC DNA]</scope>
    <source>
        <strain evidence="6 7">YsS1</strain>
    </source>
</reference>
<gene>
    <name evidence="6" type="ORF">QCD61_25415</name>
</gene>
<dbReference type="Proteomes" id="UP001227386">
    <property type="component" value="Chromosome"/>
</dbReference>
<sequence length="361" mass="38430">MEGPMIFQFIGSFLDTAMNAFVSQTAGNVITMFMLFALGGTTLYLTVMGYMIGWGYIEAPMSTFLKTCAKLILIAAFALNADMYTEWIVGGIRSLEVGFTSAFAGTGSSGGDATSVYQVVDHALGRGWGIAGDLWERAANRDWSEIGMAFGEYFNAGIIAVATGLLGIPAGGMIVVAKAGLTIMLGIGPFFLIALMWPATARFFDSWFGQVMTYVLRIALMAAVVGLAFKGFDALINSVDLDSEQNPLFTSLVLITFTIVMFWLLGEANSVAGQLAGGISSAAVTLRAMVQGAASPIRTAARLMNAPSTRRDMESGMMVTAGRTNHLVAGNTLWNPAYRQHVMQNLGKNWGHAKGGRIGQG</sequence>
<keyword evidence="3 5" id="KW-1133">Transmembrane helix</keyword>
<evidence type="ECO:0000313" key="6">
    <source>
        <dbReference type="EMBL" id="WGO92979.1"/>
    </source>
</evidence>
<evidence type="ECO:0000256" key="5">
    <source>
        <dbReference type="SAM" id="Phobius"/>
    </source>
</evidence>
<feature type="transmembrane region" description="Helical" evidence="5">
    <location>
        <begin position="29"/>
        <end position="52"/>
    </location>
</feature>
<dbReference type="Pfam" id="PF04610">
    <property type="entry name" value="TrbL"/>
    <property type="match status" value="1"/>
</dbReference>
<evidence type="ECO:0000256" key="4">
    <source>
        <dbReference type="ARBA" id="ARBA00023136"/>
    </source>
</evidence>
<evidence type="ECO:0000256" key="2">
    <source>
        <dbReference type="ARBA" id="ARBA00022692"/>
    </source>
</evidence>
<evidence type="ECO:0000256" key="3">
    <source>
        <dbReference type="ARBA" id="ARBA00022989"/>
    </source>
</evidence>
<name>A0ABY8PCM6_9PSED</name>
<organism evidence="6 7">
    <name type="scientific">Pseudomonas viciae</name>
    <dbReference type="NCBI Taxonomy" id="2505979"/>
    <lineage>
        <taxon>Bacteria</taxon>
        <taxon>Pseudomonadati</taxon>
        <taxon>Pseudomonadota</taxon>
        <taxon>Gammaproteobacteria</taxon>
        <taxon>Pseudomonadales</taxon>
        <taxon>Pseudomonadaceae</taxon>
        <taxon>Pseudomonas</taxon>
    </lineage>
</organism>
<dbReference type="EMBL" id="CP123771">
    <property type="protein sequence ID" value="WGO92979.1"/>
    <property type="molecule type" value="Genomic_DNA"/>
</dbReference>
<feature type="transmembrane region" description="Helical" evidence="5">
    <location>
        <begin position="216"/>
        <end position="236"/>
    </location>
</feature>
<comment type="subcellular location">
    <subcellularLocation>
        <location evidence="1">Membrane</location>
        <topology evidence="1">Multi-pass membrane protein</topology>
    </subcellularLocation>
</comment>
<dbReference type="RefSeq" id="WP_280944490.1">
    <property type="nucleotide sequence ID" value="NZ_CP123771.1"/>
</dbReference>
<evidence type="ECO:0000313" key="7">
    <source>
        <dbReference type="Proteomes" id="UP001227386"/>
    </source>
</evidence>
<evidence type="ECO:0000256" key="1">
    <source>
        <dbReference type="ARBA" id="ARBA00004141"/>
    </source>
</evidence>
<keyword evidence="2 5" id="KW-0812">Transmembrane</keyword>
<proteinExistence type="predicted"/>